<evidence type="ECO:0000313" key="7">
    <source>
        <dbReference type="Proteomes" id="UP000256970"/>
    </source>
</evidence>
<evidence type="ECO:0000256" key="4">
    <source>
        <dbReference type="PROSITE-ProRule" id="PRU00076"/>
    </source>
</evidence>
<reference evidence="6 7" key="1">
    <citation type="submission" date="2016-10" db="EMBL/GenBank/DDBJ databases">
        <authorList>
            <person name="Cai Z."/>
        </authorList>
    </citation>
    <scope>NUCLEOTIDE SEQUENCE [LARGE SCALE GENOMIC DNA]</scope>
</reference>
<protein>
    <recommendedName>
        <fullName evidence="5">EGF-like domain-containing protein</fullName>
    </recommendedName>
</protein>
<dbReference type="Gene3D" id="2.10.25.10">
    <property type="entry name" value="Laminin"/>
    <property type="match status" value="2"/>
</dbReference>
<dbReference type="PANTHER" id="PTHR11219">
    <property type="entry name" value="TENEURIN AND N-ACETYLGLUCOSAMINE-1-PHOSPHODIESTER ALPHA-N-ACETYLGLUCOSAMINIDASE"/>
    <property type="match status" value="1"/>
</dbReference>
<dbReference type="PANTHER" id="PTHR11219:SF69">
    <property type="entry name" value="TENEURIN-A"/>
    <property type="match status" value="1"/>
</dbReference>
<dbReference type="AlphaFoldDB" id="A0A383VHH5"/>
<keyword evidence="1 4" id="KW-0245">EGF-like domain</keyword>
<keyword evidence="3 4" id="KW-1015">Disulfide bond</keyword>
<dbReference type="InterPro" id="IPR051216">
    <property type="entry name" value="Teneurin"/>
</dbReference>
<comment type="caution">
    <text evidence="4">Lacks conserved residue(s) required for the propagation of feature annotation.</text>
</comment>
<proteinExistence type="predicted"/>
<dbReference type="SMART" id="SM00181">
    <property type="entry name" value="EGF"/>
    <property type="match status" value="3"/>
</dbReference>
<dbReference type="InterPro" id="IPR000742">
    <property type="entry name" value="EGF"/>
</dbReference>
<gene>
    <name evidence="6" type="ORF">BQ4739_LOCUS4775</name>
</gene>
<keyword evidence="2" id="KW-0677">Repeat</keyword>
<feature type="disulfide bond" evidence="4">
    <location>
        <begin position="155"/>
        <end position="164"/>
    </location>
</feature>
<evidence type="ECO:0000256" key="3">
    <source>
        <dbReference type="ARBA" id="ARBA00023157"/>
    </source>
</evidence>
<dbReference type="PROSITE" id="PS01186">
    <property type="entry name" value="EGF_2"/>
    <property type="match status" value="3"/>
</dbReference>
<name>A0A383VHH5_TETOB</name>
<evidence type="ECO:0000259" key="5">
    <source>
        <dbReference type="PROSITE" id="PS50026"/>
    </source>
</evidence>
<organism evidence="6 7">
    <name type="scientific">Tetradesmus obliquus</name>
    <name type="common">Green alga</name>
    <name type="synonym">Acutodesmus obliquus</name>
    <dbReference type="NCBI Taxonomy" id="3088"/>
    <lineage>
        <taxon>Eukaryota</taxon>
        <taxon>Viridiplantae</taxon>
        <taxon>Chlorophyta</taxon>
        <taxon>core chlorophytes</taxon>
        <taxon>Chlorophyceae</taxon>
        <taxon>CS clade</taxon>
        <taxon>Sphaeropleales</taxon>
        <taxon>Scenedesmaceae</taxon>
        <taxon>Tetradesmus</taxon>
    </lineage>
</organism>
<sequence>MCKSFATECRQVHVPEGAVMRTQPCTTGWEEMRVSFCTKVTIVLKDGKPITFPCPDGSIYIEVTHPKNNERGYWLQSSPTASDSSTLGGSSADCNAAACRDPACYKKTCSGHGTCFNGACSCSAGWSGADCQTQDLCYGNPCSSHGACYNGVCSCSNGWYGSRCENQDLCYGNTCSGHGSCYNGVCSCSNGWAGSSCQEPSCGSLSQRYCAGCGVSSSNAWRLTCVAAGGQACTFGTAMPRLCSSLSNSGNWVEGCPDVWYDASGARYNYRQTYNSLPTGNGTECAAAGCTGALPSKPPGALAWGDSCQGQAACSTPCDIAAGYSAGAVSITCNTATKTWSSPSGSCTMSSPEPDCNSLSQTYCAGCGVQDWKRLSCVAAGGVDCKAVLNDGTTARPQRCAALLPSSSSRADGCPEYWYKDGKRFNYRQTYIILPTDGGSECNAAGCTGALPSKPPGALAWGSSCQGQAACSTPCDIAAGYSAGTVSITCNTATKTWSSPSGSCTMSSPEPDCNSLSQTYCAGCGVQDWKRLSCVAAGGVDCKASTNKHSSSRADGCPEYWYKDGKRFNYRQTYIILPTDGGSECNAAGCTGALPSKPPGALAWGSSCQGQAACSTPCDIAAGYSAGTVSITCNTATKTWSSPSGSCTMSSPGAGCSALGCVLLE</sequence>
<accession>A0A383VHH5</accession>
<dbReference type="EMBL" id="FNXT01000387">
    <property type="protein sequence ID" value="SZX64259.1"/>
    <property type="molecule type" value="Genomic_DNA"/>
</dbReference>
<dbReference type="Pfam" id="PF23106">
    <property type="entry name" value="EGF_Teneurin"/>
    <property type="match status" value="1"/>
</dbReference>
<dbReference type="STRING" id="3088.A0A383VHH5"/>
<keyword evidence="7" id="KW-1185">Reference proteome</keyword>
<dbReference type="PROSITE" id="PS50026">
    <property type="entry name" value="EGF_3"/>
    <property type="match status" value="1"/>
</dbReference>
<dbReference type="PROSITE" id="PS00022">
    <property type="entry name" value="EGF_1"/>
    <property type="match status" value="2"/>
</dbReference>
<evidence type="ECO:0000256" key="2">
    <source>
        <dbReference type="ARBA" id="ARBA00022737"/>
    </source>
</evidence>
<dbReference type="SUPFAM" id="SSF57196">
    <property type="entry name" value="EGF/Laminin"/>
    <property type="match status" value="1"/>
</dbReference>
<evidence type="ECO:0000256" key="1">
    <source>
        <dbReference type="ARBA" id="ARBA00022536"/>
    </source>
</evidence>
<feature type="domain" description="EGF-like" evidence="5">
    <location>
        <begin position="133"/>
        <end position="165"/>
    </location>
</feature>
<evidence type="ECO:0000313" key="6">
    <source>
        <dbReference type="EMBL" id="SZX64259.1"/>
    </source>
</evidence>
<dbReference type="Proteomes" id="UP000256970">
    <property type="component" value="Unassembled WGS sequence"/>
</dbReference>